<organism evidence="5 6">
    <name type="scientific">Rhizobium setariae</name>
    <dbReference type="NCBI Taxonomy" id="2801340"/>
    <lineage>
        <taxon>Bacteria</taxon>
        <taxon>Pseudomonadati</taxon>
        <taxon>Pseudomonadota</taxon>
        <taxon>Alphaproteobacteria</taxon>
        <taxon>Hyphomicrobiales</taxon>
        <taxon>Rhizobiaceae</taxon>
        <taxon>Rhizobium/Agrobacterium group</taxon>
        <taxon>Rhizobium</taxon>
    </lineage>
</organism>
<feature type="domain" description="HTH gntR-type" evidence="4">
    <location>
        <begin position="11"/>
        <end position="78"/>
    </location>
</feature>
<dbReference type="EMBL" id="JAEQNC010000004">
    <property type="protein sequence ID" value="MBL0372251.1"/>
    <property type="molecule type" value="Genomic_DNA"/>
</dbReference>
<evidence type="ECO:0000313" key="5">
    <source>
        <dbReference type="EMBL" id="MBL0372251.1"/>
    </source>
</evidence>
<dbReference type="PROSITE" id="PS50949">
    <property type="entry name" value="HTH_GNTR"/>
    <property type="match status" value="1"/>
</dbReference>
<dbReference type="SMART" id="SM00345">
    <property type="entry name" value="HTH_GNTR"/>
    <property type="match status" value="1"/>
</dbReference>
<gene>
    <name evidence="5" type="ORF">JJB09_09435</name>
</gene>
<evidence type="ECO:0000259" key="4">
    <source>
        <dbReference type="PROSITE" id="PS50949"/>
    </source>
</evidence>
<evidence type="ECO:0000256" key="3">
    <source>
        <dbReference type="ARBA" id="ARBA00023163"/>
    </source>
</evidence>
<dbReference type="InterPro" id="IPR036388">
    <property type="entry name" value="WH-like_DNA-bd_sf"/>
</dbReference>
<dbReference type="Gene3D" id="1.20.120.530">
    <property type="entry name" value="GntR ligand-binding domain-like"/>
    <property type="match status" value="1"/>
</dbReference>
<dbReference type="Gene3D" id="1.10.10.10">
    <property type="entry name" value="Winged helix-like DNA-binding domain superfamily/Winged helix DNA-binding domain"/>
    <property type="match status" value="1"/>
</dbReference>
<proteinExistence type="predicted"/>
<dbReference type="RefSeq" id="WP_201656578.1">
    <property type="nucleotide sequence ID" value="NZ_JAEQNC010000004.1"/>
</dbReference>
<dbReference type="InterPro" id="IPR000524">
    <property type="entry name" value="Tscrpt_reg_HTH_GntR"/>
</dbReference>
<protein>
    <submittedName>
        <fullName evidence="5">GntR family transcriptional regulator</fullName>
    </submittedName>
</protein>
<reference evidence="5" key="1">
    <citation type="submission" date="2021-01" db="EMBL/GenBank/DDBJ databases">
        <title>Rhizobium sp. strain KVB221 16S ribosomal RNA gene Genome sequencing and assembly.</title>
        <authorList>
            <person name="Kang M."/>
        </authorList>
    </citation>
    <scope>NUCLEOTIDE SEQUENCE</scope>
    <source>
        <strain evidence="5">KVB221</strain>
    </source>
</reference>
<dbReference type="InterPro" id="IPR008920">
    <property type="entry name" value="TF_FadR/GntR_C"/>
</dbReference>
<dbReference type="SUPFAM" id="SSF46785">
    <property type="entry name" value="Winged helix' DNA-binding domain"/>
    <property type="match status" value="1"/>
</dbReference>
<dbReference type="Proteomes" id="UP000633219">
    <property type="component" value="Unassembled WGS sequence"/>
</dbReference>
<dbReference type="GO" id="GO:0003700">
    <property type="term" value="F:DNA-binding transcription factor activity"/>
    <property type="evidence" value="ECO:0007669"/>
    <property type="project" value="InterPro"/>
</dbReference>
<keyword evidence="6" id="KW-1185">Reference proteome</keyword>
<evidence type="ECO:0000256" key="1">
    <source>
        <dbReference type="ARBA" id="ARBA00023015"/>
    </source>
</evidence>
<evidence type="ECO:0000313" key="6">
    <source>
        <dbReference type="Proteomes" id="UP000633219"/>
    </source>
</evidence>
<keyword evidence="3" id="KW-0804">Transcription</keyword>
<name>A0A936YPU1_9HYPH</name>
<dbReference type="SMART" id="SM00895">
    <property type="entry name" value="FCD"/>
    <property type="match status" value="1"/>
</dbReference>
<accession>A0A936YPU1</accession>
<dbReference type="InterPro" id="IPR011711">
    <property type="entry name" value="GntR_C"/>
</dbReference>
<dbReference type="GO" id="GO:0003677">
    <property type="term" value="F:DNA binding"/>
    <property type="evidence" value="ECO:0007669"/>
    <property type="project" value="UniProtKB-KW"/>
</dbReference>
<evidence type="ECO:0000256" key="2">
    <source>
        <dbReference type="ARBA" id="ARBA00023125"/>
    </source>
</evidence>
<dbReference type="PANTHER" id="PTHR43537">
    <property type="entry name" value="TRANSCRIPTIONAL REGULATOR, GNTR FAMILY"/>
    <property type="match status" value="1"/>
</dbReference>
<comment type="caution">
    <text evidence="5">The sequence shown here is derived from an EMBL/GenBank/DDBJ whole genome shotgun (WGS) entry which is preliminary data.</text>
</comment>
<sequence length="229" mass="25451">MKETFEQIDKGSLYDAIYSQIGLALVEGRLQPNDKIRIRAVAAQLGVSVTPVRDAVLRLVRDGALEMRGYKDVRVPNMTLEQFEEIRMIRLRLEGLAASLAATTFQEPAEKILVEILEKNETAREQGALAEAVRLNRLFHSKVAEFSGLPMLSDMIENLWLRMGPIISAIYDKGGRAMIAYHYEILAALQERNPVAAEAAIQADINATAEILRASGLLTSTSLETQREI</sequence>
<dbReference type="PANTHER" id="PTHR43537:SF39">
    <property type="entry name" value="HTH-TYPE TRANSCRIPTIONAL REGULATOR MCBR"/>
    <property type="match status" value="1"/>
</dbReference>
<dbReference type="AlphaFoldDB" id="A0A936YPU1"/>
<keyword evidence="2" id="KW-0238">DNA-binding</keyword>
<dbReference type="SUPFAM" id="SSF48008">
    <property type="entry name" value="GntR ligand-binding domain-like"/>
    <property type="match status" value="1"/>
</dbReference>
<dbReference type="Pfam" id="PF00392">
    <property type="entry name" value="GntR"/>
    <property type="match status" value="1"/>
</dbReference>
<dbReference type="InterPro" id="IPR036390">
    <property type="entry name" value="WH_DNA-bd_sf"/>
</dbReference>
<keyword evidence="1" id="KW-0805">Transcription regulation</keyword>
<dbReference type="Pfam" id="PF07729">
    <property type="entry name" value="FCD"/>
    <property type="match status" value="1"/>
</dbReference>